<evidence type="ECO:0000256" key="6">
    <source>
        <dbReference type="SAM" id="SignalP"/>
    </source>
</evidence>
<keyword evidence="9" id="KW-1185">Reference proteome</keyword>
<dbReference type="Proteomes" id="UP001058514">
    <property type="component" value="Chromosome"/>
</dbReference>
<comment type="subcellular location">
    <subcellularLocation>
        <location evidence="1">Cell outer membrane</location>
    </subcellularLocation>
</comment>
<dbReference type="InterPro" id="IPR036737">
    <property type="entry name" value="OmpA-like_sf"/>
</dbReference>
<dbReference type="InterPro" id="IPR006664">
    <property type="entry name" value="OMP_bac"/>
</dbReference>
<dbReference type="Gene3D" id="3.30.1330.60">
    <property type="entry name" value="OmpA-like domain"/>
    <property type="match status" value="1"/>
</dbReference>
<dbReference type="PROSITE" id="PS00758">
    <property type="entry name" value="ARGE_DAPE_CPG2_1"/>
    <property type="match status" value="1"/>
</dbReference>
<evidence type="ECO:0000256" key="5">
    <source>
        <dbReference type="PROSITE-ProRule" id="PRU00473"/>
    </source>
</evidence>
<dbReference type="PROSITE" id="PS51123">
    <property type="entry name" value="OMPA_2"/>
    <property type="match status" value="1"/>
</dbReference>
<keyword evidence="2" id="KW-0378">Hydrolase</keyword>
<feature type="signal peptide" evidence="6">
    <location>
        <begin position="1"/>
        <end position="24"/>
    </location>
</feature>
<dbReference type="PANTHER" id="PTHR30329">
    <property type="entry name" value="STATOR ELEMENT OF FLAGELLAR MOTOR COMPLEX"/>
    <property type="match status" value="1"/>
</dbReference>
<keyword evidence="3 5" id="KW-0472">Membrane</keyword>
<dbReference type="InterPro" id="IPR001261">
    <property type="entry name" value="ArgE/DapE_CS"/>
</dbReference>
<evidence type="ECO:0000256" key="1">
    <source>
        <dbReference type="ARBA" id="ARBA00004442"/>
    </source>
</evidence>
<accession>A0ABY5WKD7</accession>
<name>A0ABY5WKD7_9RHOB</name>
<organism evidence="8 9">
    <name type="scientific">Leisingera aquaemixtae</name>
    <dbReference type="NCBI Taxonomy" id="1396826"/>
    <lineage>
        <taxon>Bacteria</taxon>
        <taxon>Pseudomonadati</taxon>
        <taxon>Pseudomonadota</taxon>
        <taxon>Alphaproteobacteria</taxon>
        <taxon>Rhodobacterales</taxon>
        <taxon>Roseobacteraceae</taxon>
        <taxon>Leisingera</taxon>
    </lineage>
</organism>
<evidence type="ECO:0000259" key="7">
    <source>
        <dbReference type="PROSITE" id="PS51123"/>
    </source>
</evidence>
<dbReference type="InterPro" id="IPR006665">
    <property type="entry name" value="OmpA-like"/>
</dbReference>
<dbReference type="PANTHER" id="PTHR30329:SF21">
    <property type="entry name" value="LIPOPROTEIN YIAD-RELATED"/>
    <property type="match status" value="1"/>
</dbReference>
<dbReference type="SUPFAM" id="SSF103088">
    <property type="entry name" value="OmpA-like"/>
    <property type="match status" value="1"/>
</dbReference>
<protein>
    <submittedName>
        <fullName evidence="8">OmpA family protein</fullName>
    </submittedName>
</protein>
<proteinExistence type="predicted"/>
<gene>
    <name evidence="8" type="ORF">K3718_02180</name>
</gene>
<dbReference type="CDD" id="cd07185">
    <property type="entry name" value="OmpA_C-like"/>
    <property type="match status" value="1"/>
</dbReference>
<keyword evidence="4" id="KW-0998">Cell outer membrane</keyword>
<sequence length="310" mass="33178">MPLRRLTALAVLAAAALLTGRAGAVEMTLPPGAEAVSERVTALGVYQLPVGPEVSDKVPSKRFEGRISRRTWRLEGSGTVLEILAPLRGQLQAQGYEVLLDCAARDCGGFGFRFGTEVVPAPDMMVDISRYHFLSAAKDGRAVSILVSRAGGTAYVQMITVQPPEVAAPVVKPAAEGKAPERPVRPVELAKVLDVRGHAVLTDLVFESGSTRLREGRYDSLMQLAEYLAANPEYRLLLVGHTDTVGSQEQNAGISERRAQSVKERLIEAYGAEEARISVAGAGFLAPIASNLNPEGREANRRVEAVLLAD</sequence>
<evidence type="ECO:0000256" key="3">
    <source>
        <dbReference type="ARBA" id="ARBA00023136"/>
    </source>
</evidence>
<evidence type="ECO:0000313" key="9">
    <source>
        <dbReference type="Proteomes" id="UP001058514"/>
    </source>
</evidence>
<evidence type="ECO:0000256" key="4">
    <source>
        <dbReference type="ARBA" id="ARBA00023237"/>
    </source>
</evidence>
<dbReference type="PRINTS" id="PR01021">
    <property type="entry name" value="OMPADOMAIN"/>
</dbReference>
<reference evidence="8" key="1">
    <citation type="submission" date="2021-08" db="EMBL/GenBank/DDBJ databases">
        <authorList>
            <person name="Nwanade C."/>
            <person name="Wang M."/>
            <person name="Masoudi A."/>
            <person name="Yu Z."/>
            <person name="Liu J."/>
        </authorList>
    </citation>
    <scope>NUCLEOTIDE SEQUENCE</scope>
    <source>
        <strain evidence="8">S166</strain>
    </source>
</reference>
<evidence type="ECO:0000313" key="8">
    <source>
        <dbReference type="EMBL" id="UWQ41921.1"/>
    </source>
</evidence>
<dbReference type="InterPro" id="IPR050330">
    <property type="entry name" value="Bact_OuterMem_StrucFunc"/>
</dbReference>
<feature type="chain" id="PRO_5045622229" evidence="6">
    <location>
        <begin position="25"/>
        <end position="310"/>
    </location>
</feature>
<dbReference type="EMBL" id="CP081051">
    <property type="protein sequence ID" value="UWQ41921.1"/>
    <property type="molecule type" value="Genomic_DNA"/>
</dbReference>
<dbReference type="Pfam" id="PF00691">
    <property type="entry name" value="OmpA"/>
    <property type="match status" value="1"/>
</dbReference>
<dbReference type="RefSeq" id="WP_259964833.1">
    <property type="nucleotide sequence ID" value="NZ_CP081051.1"/>
</dbReference>
<keyword evidence="6" id="KW-0732">Signal</keyword>
<feature type="domain" description="OmpA-like" evidence="7">
    <location>
        <begin position="193"/>
        <end position="310"/>
    </location>
</feature>
<evidence type="ECO:0000256" key="2">
    <source>
        <dbReference type="ARBA" id="ARBA00022801"/>
    </source>
</evidence>